<dbReference type="OrthoDB" id="8479143at2"/>
<dbReference type="Gene3D" id="1.10.10.10">
    <property type="entry name" value="Winged helix-like DNA-binding domain superfamily/Winged helix DNA-binding domain"/>
    <property type="match status" value="1"/>
</dbReference>
<dbReference type="GO" id="GO:0045892">
    <property type="term" value="P:negative regulation of DNA-templated transcription"/>
    <property type="evidence" value="ECO:0007669"/>
    <property type="project" value="TreeGrafter"/>
</dbReference>
<dbReference type="EMBL" id="SUMC01000117">
    <property type="protein sequence ID" value="TJZ99121.1"/>
    <property type="molecule type" value="Genomic_DNA"/>
</dbReference>
<accession>A0A4U0RSN5</accession>
<dbReference type="SMART" id="SM00346">
    <property type="entry name" value="HTH_ICLR"/>
    <property type="match status" value="1"/>
</dbReference>
<evidence type="ECO:0000256" key="3">
    <source>
        <dbReference type="ARBA" id="ARBA00023163"/>
    </source>
</evidence>
<feature type="domain" description="IclR-ED" evidence="5">
    <location>
        <begin position="121"/>
        <end position="304"/>
    </location>
</feature>
<evidence type="ECO:0000259" key="4">
    <source>
        <dbReference type="PROSITE" id="PS51077"/>
    </source>
</evidence>
<evidence type="ECO:0000313" key="7">
    <source>
        <dbReference type="Proteomes" id="UP000305778"/>
    </source>
</evidence>
<dbReference type="PROSITE" id="PS51078">
    <property type="entry name" value="ICLR_ED"/>
    <property type="match status" value="1"/>
</dbReference>
<comment type="caution">
    <text evidence="6">The sequence shown here is derived from an EMBL/GenBank/DDBJ whole genome shotgun (WGS) entry which is preliminary data.</text>
</comment>
<name>A0A4U0RSN5_9ACTN</name>
<dbReference type="Gene3D" id="3.30.450.40">
    <property type="match status" value="1"/>
</dbReference>
<dbReference type="InterPro" id="IPR029016">
    <property type="entry name" value="GAF-like_dom_sf"/>
</dbReference>
<evidence type="ECO:0000259" key="5">
    <source>
        <dbReference type="PROSITE" id="PS51078"/>
    </source>
</evidence>
<dbReference type="SUPFAM" id="SSF55781">
    <property type="entry name" value="GAF domain-like"/>
    <property type="match status" value="1"/>
</dbReference>
<protein>
    <submittedName>
        <fullName evidence="6">IclR family transcriptional regulator</fullName>
    </submittedName>
</protein>
<dbReference type="InterPro" id="IPR050707">
    <property type="entry name" value="HTH_MetabolicPath_Reg"/>
</dbReference>
<gene>
    <name evidence="6" type="ORF">FCI23_47090</name>
</gene>
<dbReference type="AlphaFoldDB" id="A0A4U0RSN5"/>
<feature type="domain" description="HTH iclR-type" evidence="4">
    <location>
        <begin position="56"/>
        <end position="120"/>
    </location>
</feature>
<dbReference type="InterPro" id="IPR036388">
    <property type="entry name" value="WH-like_DNA-bd_sf"/>
</dbReference>
<dbReference type="PANTHER" id="PTHR30136">
    <property type="entry name" value="HELIX-TURN-HELIX TRANSCRIPTIONAL REGULATOR, ICLR FAMILY"/>
    <property type="match status" value="1"/>
</dbReference>
<organism evidence="6 7">
    <name type="scientific">Actinacidiphila oryziradicis</name>
    <dbReference type="NCBI Taxonomy" id="2571141"/>
    <lineage>
        <taxon>Bacteria</taxon>
        <taxon>Bacillati</taxon>
        <taxon>Actinomycetota</taxon>
        <taxon>Actinomycetes</taxon>
        <taxon>Kitasatosporales</taxon>
        <taxon>Streptomycetaceae</taxon>
        <taxon>Actinacidiphila</taxon>
    </lineage>
</organism>
<dbReference type="GO" id="GO:0003700">
    <property type="term" value="F:DNA-binding transcription factor activity"/>
    <property type="evidence" value="ECO:0007669"/>
    <property type="project" value="TreeGrafter"/>
</dbReference>
<dbReference type="PROSITE" id="PS51077">
    <property type="entry name" value="HTH_ICLR"/>
    <property type="match status" value="1"/>
</dbReference>
<reference evidence="6 7" key="1">
    <citation type="submission" date="2019-04" db="EMBL/GenBank/DDBJ databases">
        <title>Streptomyces oryziradicis sp. nov., a novel actinomycete isolated from rhizosphere soil of rice (Oryza sativa L.).</title>
        <authorList>
            <person name="Li C."/>
        </authorList>
    </citation>
    <scope>NUCLEOTIDE SEQUENCE [LARGE SCALE GENOMIC DNA]</scope>
    <source>
        <strain evidence="6 7">NEAU-C40</strain>
    </source>
</reference>
<keyword evidence="3" id="KW-0804">Transcription</keyword>
<dbReference type="SUPFAM" id="SSF46785">
    <property type="entry name" value="Winged helix' DNA-binding domain"/>
    <property type="match status" value="1"/>
</dbReference>
<dbReference type="PANTHER" id="PTHR30136:SF2">
    <property type="entry name" value="TRANSCRIPTIONAL REGULATOR ICLR"/>
    <property type="match status" value="1"/>
</dbReference>
<sequence>MGQDWATPFCSSLPRSCQRSTQRRRPSLDVTSRRGALFLNPVHISEQESTYMDRDVKSASRTIEVLDLLASHADGLTLLEIAAALDCPKSSAHVLLATLARKHVITASSTARGSVFKLGHRIFEIGQAYARNADLIRDSRDIVRRLVDTCLETMHVAALDGGQVVYLAKEEGRQSMRMVSAVGQRFPAYGTGVGKVLLAGLDDSAVRELYPTAEQMPSLTPNTIEDPARLLAGLAETRRRGYAVETEESSVGLACIAAPVYDSSALVAAMSMSVPTARFPDERRNELLHQLLAGARELSMRLGASSYPSQISPGTTRCL</sequence>
<evidence type="ECO:0000256" key="2">
    <source>
        <dbReference type="ARBA" id="ARBA00023125"/>
    </source>
</evidence>
<dbReference type="InterPro" id="IPR036390">
    <property type="entry name" value="WH_DNA-bd_sf"/>
</dbReference>
<dbReference type="Pfam" id="PF01614">
    <property type="entry name" value="IclR_C"/>
    <property type="match status" value="1"/>
</dbReference>
<keyword evidence="7" id="KW-1185">Reference proteome</keyword>
<dbReference type="InterPro" id="IPR014757">
    <property type="entry name" value="Tscrpt_reg_IclR_C"/>
</dbReference>
<dbReference type="GO" id="GO:0003677">
    <property type="term" value="F:DNA binding"/>
    <property type="evidence" value="ECO:0007669"/>
    <property type="project" value="UniProtKB-KW"/>
</dbReference>
<dbReference type="InterPro" id="IPR005471">
    <property type="entry name" value="Tscrpt_reg_IclR_N"/>
</dbReference>
<keyword evidence="2" id="KW-0238">DNA-binding</keyword>
<evidence type="ECO:0000256" key="1">
    <source>
        <dbReference type="ARBA" id="ARBA00023015"/>
    </source>
</evidence>
<proteinExistence type="predicted"/>
<evidence type="ECO:0000313" key="6">
    <source>
        <dbReference type="EMBL" id="TJZ99121.1"/>
    </source>
</evidence>
<dbReference type="Pfam" id="PF09339">
    <property type="entry name" value="HTH_IclR"/>
    <property type="match status" value="1"/>
</dbReference>
<dbReference type="Proteomes" id="UP000305778">
    <property type="component" value="Unassembled WGS sequence"/>
</dbReference>
<keyword evidence="1" id="KW-0805">Transcription regulation</keyword>